<dbReference type="GO" id="GO:0003677">
    <property type="term" value="F:DNA binding"/>
    <property type="evidence" value="ECO:0007669"/>
    <property type="project" value="UniProtKB-KW"/>
</dbReference>
<dbReference type="CDD" id="cd22911">
    <property type="entry name" value="HFD_H3"/>
    <property type="match status" value="1"/>
</dbReference>
<dbReference type="InterPro" id="IPR009072">
    <property type="entry name" value="Histone-fold"/>
</dbReference>
<accession>A0AAN4Z377</accession>
<keyword evidence="6" id="KW-0539">Nucleus</keyword>
<comment type="subcellular location">
    <subcellularLocation>
        <location evidence="2">Chromosome</location>
    </subcellularLocation>
    <subcellularLocation>
        <location evidence="1">Nucleus</location>
    </subcellularLocation>
</comment>
<organism evidence="10 11">
    <name type="scientific">Pristionchus mayeri</name>
    <dbReference type="NCBI Taxonomy" id="1317129"/>
    <lineage>
        <taxon>Eukaryota</taxon>
        <taxon>Metazoa</taxon>
        <taxon>Ecdysozoa</taxon>
        <taxon>Nematoda</taxon>
        <taxon>Chromadorea</taxon>
        <taxon>Rhabditida</taxon>
        <taxon>Rhabditina</taxon>
        <taxon>Diplogasteromorpha</taxon>
        <taxon>Diplogasteroidea</taxon>
        <taxon>Neodiplogasteridae</taxon>
        <taxon>Pristionchus</taxon>
    </lineage>
</organism>
<feature type="domain" description="Core Histone H2A/H2B/H3" evidence="9">
    <location>
        <begin position="62"/>
        <end position="152"/>
    </location>
</feature>
<feature type="non-terminal residue" evidence="10">
    <location>
        <position position="1"/>
    </location>
</feature>
<sequence>AMARTKQTARKSVREAETRQEQQLATKLQTKRDKHRSMAAMGKTQENQKIKHKAPMKRGAGVLKEIRRHQRSTSLLIPKMPFRRIVRQIMQQIIFQYNKTEDPLRIQSMAVDALQEAAEAYLVCLFDDANMAAIHARRVTIMPKDLDLVRRIRRE</sequence>
<dbReference type="FunFam" id="1.10.20.10:FF:000085">
    <property type="entry name" value="Histone H3.2"/>
    <property type="match status" value="1"/>
</dbReference>
<dbReference type="GO" id="GO:0005634">
    <property type="term" value="C:nucleus"/>
    <property type="evidence" value="ECO:0007669"/>
    <property type="project" value="UniProtKB-SubCell"/>
</dbReference>
<dbReference type="PANTHER" id="PTHR11426">
    <property type="entry name" value="HISTONE H3"/>
    <property type="match status" value="1"/>
</dbReference>
<keyword evidence="11" id="KW-1185">Reference proteome</keyword>
<evidence type="ECO:0000259" key="9">
    <source>
        <dbReference type="Pfam" id="PF00125"/>
    </source>
</evidence>
<evidence type="ECO:0000256" key="1">
    <source>
        <dbReference type="ARBA" id="ARBA00004123"/>
    </source>
</evidence>
<gene>
    <name evidence="10" type="ORF">PMAYCL1PPCAC_02709</name>
</gene>
<evidence type="ECO:0000256" key="7">
    <source>
        <dbReference type="ARBA" id="ARBA00023269"/>
    </source>
</evidence>
<keyword evidence="4" id="KW-0158">Chromosome</keyword>
<evidence type="ECO:0000256" key="3">
    <source>
        <dbReference type="ARBA" id="ARBA00010343"/>
    </source>
</evidence>
<dbReference type="GO" id="GO:0030527">
    <property type="term" value="F:structural constituent of chromatin"/>
    <property type="evidence" value="ECO:0007669"/>
    <property type="project" value="InterPro"/>
</dbReference>
<feature type="region of interest" description="Disordered" evidence="8">
    <location>
        <begin position="1"/>
        <end position="59"/>
    </location>
</feature>
<dbReference type="EMBL" id="BTRK01000001">
    <property type="protein sequence ID" value="GMR32514.1"/>
    <property type="molecule type" value="Genomic_DNA"/>
</dbReference>
<dbReference type="InterPro" id="IPR000164">
    <property type="entry name" value="Histone_H3/CENP-A"/>
</dbReference>
<evidence type="ECO:0000313" key="11">
    <source>
        <dbReference type="Proteomes" id="UP001328107"/>
    </source>
</evidence>
<dbReference type="AlphaFoldDB" id="A0AAN4Z377"/>
<proteinExistence type="inferred from homology"/>
<evidence type="ECO:0000256" key="6">
    <source>
        <dbReference type="ARBA" id="ARBA00023242"/>
    </source>
</evidence>
<dbReference type="SMART" id="SM00428">
    <property type="entry name" value="H3"/>
    <property type="match status" value="1"/>
</dbReference>
<dbReference type="Pfam" id="PF00125">
    <property type="entry name" value="Histone"/>
    <property type="match status" value="1"/>
</dbReference>
<protein>
    <recommendedName>
        <fullName evidence="9">Core Histone H2A/H2B/H3 domain-containing protein</fullName>
    </recommendedName>
</protein>
<feature type="non-terminal residue" evidence="10">
    <location>
        <position position="155"/>
    </location>
</feature>
<dbReference type="GO" id="GO:0046982">
    <property type="term" value="F:protein heterodimerization activity"/>
    <property type="evidence" value="ECO:0007669"/>
    <property type="project" value="InterPro"/>
</dbReference>
<dbReference type="Proteomes" id="UP001328107">
    <property type="component" value="Unassembled WGS sequence"/>
</dbReference>
<reference evidence="11" key="1">
    <citation type="submission" date="2022-10" db="EMBL/GenBank/DDBJ databases">
        <title>Genome assembly of Pristionchus species.</title>
        <authorList>
            <person name="Yoshida K."/>
            <person name="Sommer R.J."/>
        </authorList>
    </citation>
    <scope>NUCLEOTIDE SEQUENCE [LARGE SCALE GENOMIC DNA]</scope>
    <source>
        <strain evidence="11">RS5460</strain>
    </source>
</reference>
<keyword evidence="5" id="KW-0238">DNA-binding</keyword>
<comment type="similarity">
    <text evidence="3">Belongs to the histone H3 family.</text>
</comment>
<evidence type="ECO:0000256" key="8">
    <source>
        <dbReference type="SAM" id="MobiDB-lite"/>
    </source>
</evidence>
<evidence type="ECO:0000313" key="10">
    <source>
        <dbReference type="EMBL" id="GMR32514.1"/>
    </source>
</evidence>
<name>A0AAN4Z377_9BILA</name>
<evidence type="ECO:0000256" key="5">
    <source>
        <dbReference type="ARBA" id="ARBA00023125"/>
    </source>
</evidence>
<dbReference type="SUPFAM" id="SSF47113">
    <property type="entry name" value="Histone-fold"/>
    <property type="match status" value="1"/>
</dbReference>
<dbReference type="Gene3D" id="1.10.20.10">
    <property type="entry name" value="Histone, subunit A"/>
    <property type="match status" value="1"/>
</dbReference>
<evidence type="ECO:0000256" key="4">
    <source>
        <dbReference type="ARBA" id="ARBA00022454"/>
    </source>
</evidence>
<comment type="caution">
    <text evidence="10">The sequence shown here is derived from an EMBL/GenBank/DDBJ whole genome shotgun (WGS) entry which is preliminary data.</text>
</comment>
<dbReference type="InterPro" id="IPR007125">
    <property type="entry name" value="H2A/H2B/H3"/>
</dbReference>
<keyword evidence="7" id="KW-0544">Nucleosome core</keyword>
<evidence type="ECO:0000256" key="2">
    <source>
        <dbReference type="ARBA" id="ARBA00004286"/>
    </source>
</evidence>
<dbReference type="GO" id="GO:0000786">
    <property type="term" value="C:nucleosome"/>
    <property type="evidence" value="ECO:0007669"/>
    <property type="project" value="UniProtKB-KW"/>
</dbReference>